<comment type="caution">
    <text evidence="2">The sequence shown here is derived from an EMBL/GenBank/DDBJ whole genome shotgun (WGS) entry which is preliminary data.</text>
</comment>
<reference evidence="3" key="1">
    <citation type="submission" date="2017-10" db="EMBL/GenBank/DDBJ databases">
        <title>Campylobacter species from seals.</title>
        <authorList>
            <person name="Gilbert M.J."/>
            <person name="Zomer A.L."/>
            <person name="Timmerman A.J."/>
            <person name="Duim B."/>
            <person name="Wagenaar J.A."/>
        </authorList>
    </citation>
    <scope>NUCLEOTIDE SEQUENCE [LARGE SCALE GENOMIC DNA]</scope>
    <source>
        <strain evidence="3">17S00004-5</strain>
    </source>
</reference>
<evidence type="ECO:0000313" key="3">
    <source>
        <dbReference type="Proteomes" id="UP000240535"/>
    </source>
</evidence>
<gene>
    <name evidence="2" type="ORF">CQ405_02945</name>
</gene>
<evidence type="ECO:0008006" key="4">
    <source>
        <dbReference type="Google" id="ProtNLM"/>
    </source>
</evidence>
<protein>
    <recommendedName>
        <fullName evidence="4">Transformation system protein</fullName>
    </recommendedName>
</protein>
<dbReference type="InterPro" id="IPR011990">
    <property type="entry name" value="TPR-like_helical_dom_sf"/>
</dbReference>
<dbReference type="AlphaFoldDB" id="A0A2P8R2H9"/>
<keyword evidence="1" id="KW-0472">Membrane</keyword>
<keyword evidence="3" id="KW-1185">Reference proteome</keyword>
<accession>A0A2P8R2H9</accession>
<dbReference type="EMBL" id="PDHH01000002">
    <property type="protein sequence ID" value="PSM52703.1"/>
    <property type="molecule type" value="Genomic_DNA"/>
</dbReference>
<dbReference type="SUPFAM" id="SSF48452">
    <property type="entry name" value="TPR-like"/>
    <property type="match status" value="1"/>
</dbReference>
<feature type="transmembrane region" description="Helical" evidence="1">
    <location>
        <begin position="43"/>
        <end position="62"/>
    </location>
</feature>
<proteinExistence type="predicted"/>
<name>A0A2P8R2H9_9BACT</name>
<keyword evidence="1" id="KW-1133">Transmembrane helix</keyword>
<keyword evidence="1" id="KW-0812">Transmembrane</keyword>
<dbReference type="Proteomes" id="UP000240535">
    <property type="component" value="Unassembled WGS sequence"/>
</dbReference>
<dbReference type="RefSeq" id="WP_106870459.1">
    <property type="nucleotide sequence ID" value="NZ_CP053841.1"/>
</dbReference>
<organism evidence="2 3">
    <name type="scientific">Campylobacter blaseri</name>
    <dbReference type="NCBI Taxonomy" id="2042961"/>
    <lineage>
        <taxon>Bacteria</taxon>
        <taxon>Pseudomonadati</taxon>
        <taxon>Campylobacterota</taxon>
        <taxon>Epsilonproteobacteria</taxon>
        <taxon>Campylobacterales</taxon>
        <taxon>Campylobacteraceae</taxon>
        <taxon>Campylobacter</taxon>
    </lineage>
</organism>
<evidence type="ECO:0000256" key="1">
    <source>
        <dbReference type="SAM" id="Phobius"/>
    </source>
</evidence>
<evidence type="ECO:0000313" key="2">
    <source>
        <dbReference type="EMBL" id="PSM52703.1"/>
    </source>
</evidence>
<dbReference type="OrthoDB" id="5372753at2"/>
<sequence length="289" mass="33426">MLEHFEILELEEKWNRYNSNRKKKNKFFNTTSRMQNLLFDKTVLFLLILISGAIGAIFWVVFSNNGQVSYQEKMEHSTKVQEMILDEKNDTILDESNITSHNNIDNKDNTNTFLKINHIGIDSSVDSGGFILNNQYEDKSNINNFNLIPKDEIIDFGNPPLPPKTSSLSTRNTVSNTKLAKDRVIIKTTKLKEDKKSLEDKFYATNNITYSLMLSEQAYNNKNYNEAIKWALISNEINKDDARSWILFAKSKYKQSLKKDALIALEAFNRRVPNKEVQALIKRIENGDL</sequence>